<proteinExistence type="predicted"/>
<dbReference type="RefSeq" id="XP_033594120.1">
    <property type="nucleotide sequence ID" value="XM_033729445.1"/>
</dbReference>
<name>A0A6A6Q653_9PEZI</name>
<sequence length="318" mass="33848">MTSCTPFPRASNSAPPRSRSSVSLLAQYVGTGVGLAATSPSPITATPLPSPSCISHCCLIHSFTAPHRTAPHLTSPHRAWPPSSPTLINYARERPVLDAIPMPSSTSPQPRLPLSLLLPLLLSSAALTSAQAACYWAAGPQYRLPESAGVVPCDENGYSACCKLGDICLAGNACYNFETDDTYQYGCSDPSYKDPSCPFKCDWNPDASPWVALEYCPSFNGINDTWTCQSPESCGCEWRSTYSLLQVPIRDCQAMGSNARVAIYATNTLPAYLILPQTYGGSTQYFSKGQTGNTPIGGCTILPFATHSGLSPSDLSSV</sequence>
<protein>
    <submittedName>
        <fullName evidence="1">Uncharacterized protein</fullName>
    </submittedName>
</protein>
<keyword evidence="2" id="KW-1185">Reference proteome</keyword>
<dbReference type="EMBL" id="MU001631">
    <property type="protein sequence ID" value="KAF2487551.1"/>
    <property type="molecule type" value="Genomic_DNA"/>
</dbReference>
<dbReference type="Proteomes" id="UP000799767">
    <property type="component" value="Unassembled WGS sequence"/>
</dbReference>
<accession>A0A6A6Q653</accession>
<reference evidence="1" key="1">
    <citation type="journal article" date="2020" name="Stud. Mycol.">
        <title>101 Dothideomycetes genomes: a test case for predicting lifestyles and emergence of pathogens.</title>
        <authorList>
            <person name="Haridas S."/>
            <person name="Albert R."/>
            <person name="Binder M."/>
            <person name="Bloem J."/>
            <person name="Labutti K."/>
            <person name="Salamov A."/>
            <person name="Andreopoulos B."/>
            <person name="Baker S."/>
            <person name="Barry K."/>
            <person name="Bills G."/>
            <person name="Bluhm B."/>
            <person name="Cannon C."/>
            <person name="Castanera R."/>
            <person name="Culley D."/>
            <person name="Daum C."/>
            <person name="Ezra D."/>
            <person name="Gonzalez J."/>
            <person name="Henrissat B."/>
            <person name="Kuo A."/>
            <person name="Liang C."/>
            <person name="Lipzen A."/>
            <person name="Lutzoni F."/>
            <person name="Magnuson J."/>
            <person name="Mondo S."/>
            <person name="Nolan M."/>
            <person name="Ohm R."/>
            <person name="Pangilinan J."/>
            <person name="Park H.-J."/>
            <person name="Ramirez L."/>
            <person name="Alfaro M."/>
            <person name="Sun H."/>
            <person name="Tritt A."/>
            <person name="Yoshinaga Y."/>
            <person name="Zwiers L.-H."/>
            <person name="Turgeon B."/>
            <person name="Goodwin S."/>
            <person name="Spatafora J."/>
            <person name="Crous P."/>
            <person name="Grigoriev I."/>
        </authorList>
    </citation>
    <scope>NUCLEOTIDE SEQUENCE</scope>
    <source>
        <strain evidence="1">CBS 113389</strain>
    </source>
</reference>
<dbReference type="OrthoDB" id="4148662at2759"/>
<evidence type="ECO:0000313" key="1">
    <source>
        <dbReference type="EMBL" id="KAF2487551.1"/>
    </source>
</evidence>
<dbReference type="AlphaFoldDB" id="A0A6A6Q653"/>
<dbReference type="GeneID" id="54470447"/>
<organism evidence="1 2">
    <name type="scientific">Neohortaea acidophila</name>
    <dbReference type="NCBI Taxonomy" id="245834"/>
    <lineage>
        <taxon>Eukaryota</taxon>
        <taxon>Fungi</taxon>
        <taxon>Dikarya</taxon>
        <taxon>Ascomycota</taxon>
        <taxon>Pezizomycotina</taxon>
        <taxon>Dothideomycetes</taxon>
        <taxon>Dothideomycetidae</taxon>
        <taxon>Mycosphaerellales</taxon>
        <taxon>Teratosphaeriaceae</taxon>
        <taxon>Neohortaea</taxon>
    </lineage>
</organism>
<evidence type="ECO:0000313" key="2">
    <source>
        <dbReference type="Proteomes" id="UP000799767"/>
    </source>
</evidence>
<gene>
    <name evidence="1" type="ORF">BDY17DRAFT_13404</name>
</gene>